<name>A0A7L2U170_BALRX</name>
<dbReference type="InterPro" id="IPR052800">
    <property type="entry name" value="DNA_Repair_Helicase_ZGRF1"/>
</dbReference>
<feature type="domain" description="5'-3' DNA helicase ZGRF1-like N-terminal" evidence="2">
    <location>
        <begin position="11"/>
        <end position="78"/>
    </location>
</feature>
<feature type="region of interest" description="Disordered" evidence="1">
    <location>
        <begin position="412"/>
        <end position="443"/>
    </location>
</feature>
<evidence type="ECO:0000259" key="2">
    <source>
        <dbReference type="Pfam" id="PF10382"/>
    </source>
</evidence>
<keyword evidence="4" id="KW-1185">Reference proteome</keyword>
<dbReference type="PANTHER" id="PTHR28535">
    <property type="entry name" value="ZINC FINGER GRF-TYPE CONTAINING 1"/>
    <property type="match status" value="1"/>
</dbReference>
<dbReference type="InterPro" id="IPR018838">
    <property type="entry name" value="ZGRF1-like_N"/>
</dbReference>
<dbReference type="GO" id="GO:0006302">
    <property type="term" value="P:double-strand break repair"/>
    <property type="evidence" value="ECO:0007669"/>
    <property type="project" value="TreeGrafter"/>
</dbReference>
<feature type="non-terminal residue" evidence="3">
    <location>
        <position position="779"/>
    </location>
</feature>
<feature type="region of interest" description="Disordered" evidence="1">
    <location>
        <begin position="82"/>
        <end position="102"/>
    </location>
</feature>
<dbReference type="Proteomes" id="UP000528411">
    <property type="component" value="Unassembled WGS sequence"/>
</dbReference>
<sequence>LLFQHFTHLKQVLYTHQKMKKSKTWQDGILRIRAGGNKAILFDDQGQCLESIFIKSQVNAGDNLESERYLITVEAVKVNEKSFEDQPRKAETPAVDRNGVKPGVLPPRHLSVGLKRKFTGFQGPRQVEKKISTMEDGEQPTILPLSKQRQGTFPSKFYITSPLFSTICKKDAETNLSADFHEDARAVNNREHMSLSSLLSAPFLDRCEETEKQNSDQSIVKPESPPITGHAKSSSQTASHGATSHNIRSTAQIIALLKSKPTQGCREQTTSEVTECLSRFQAPENTDSFYNKKSTIIPAFSGNPAKRLIQNIQHLPFMKATVNDKKEWNAEMLLSSAEQPCDKEVTGQRHDKKANNLSQDLQDPCNTNSCFLPESTVSRMSDSQFGPSSGDVSCSASPITFEENLSRYRERSATNGLKENSSVKSQSGLQPRQNSERGTSDLELPVDVTLTETGIGEDVAQNSALRLHSCCEVVTHSNNEEVKWSTFDGENDGNRCAEGTPSQLCDNNVGDRGRIAEDSANQTRIEAELLGDGHNVKRINESQLIIEATNTKKDLDACAAHTINGTSWIKSKNSDLLPGDTNVNECHPKTSMLEKTESISCISNGRIISAMDKRTDEDVTQLGCMKSPDVGLEDFWGTKSDDIKPGSPLLALSQKSDPHYGSFQYIAENHQKVFGISHKEDILISRSSLYPLGKSHSSPEETAIGETEFENVESINAFPEACKGERIGTDSLKRTAMAENSTGLPDLVNNIALLRALTQHSTALESLQKMEENNSVFYE</sequence>
<dbReference type="PANTHER" id="PTHR28535:SF1">
    <property type="entry name" value="PROTEIN ZGRF1"/>
    <property type="match status" value="1"/>
</dbReference>
<feature type="compositionally biased region" description="Polar residues" evidence="1">
    <location>
        <begin position="231"/>
        <end position="245"/>
    </location>
</feature>
<feature type="non-terminal residue" evidence="3">
    <location>
        <position position="1"/>
    </location>
</feature>
<evidence type="ECO:0000313" key="4">
    <source>
        <dbReference type="Proteomes" id="UP000528411"/>
    </source>
</evidence>
<gene>
    <name evidence="3" type="primary">Zgrf1</name>
    <name evidence="3" type="ORF">BALREX_R09898</name>
</gene>
<dbReference type="AlphaFoldDB" id="A0A7L2U170"/>
<feature type="region of interest" description="Disordered" evidence="1">
    <location>
        <begin position="210"/>
        <end position="245"/>
    </location>
</feature>
<dbReference type="GO" id="GO:0005634">
    <property type="term" value="C:nucleus"/>
    <property type="evidence" value="ECO:0007669"/>
    <property type="project" value="TreeGrafter"/>
</dbReference>
<accession>A0A7L2U170</accession>
<dbReference type="GO" id="GO:0035861">
    <property type="term" value="C:site of double-strand break"/>
    <property type="evidence" value="ECO:0007669"/>
    <property type="project" value="TreeGrafter"/>
</dbReference>
<dbReference type="OrthoDB" id="6513042at2759"/>
<feature type="compositionally biased region" description="Polar residues" evidence="1">
    <location>
        <begin position="413"/>
        <end position="433"/>
    </location>
</feature>
<reference evidence="3 4" key="1">
    <citation type="submission" date="2019-09" db="EMBL/GenBank/DDBJ databases">
        <title>Bird 10,000 Genomes (B10K) Project - Family phase.</title>
        <authorList>
            <person name="Zhang G."/>
        </authorList>
    </citation>
    <scope>NUCLEOTIDE SEQUENCE [LARGE SCALE GENOMIC DNA]</scope>
    <source>
        <strain evidence="3">B10K-DU-012-56</strain>
    </source>
</reference>
<comment type="caution">
    <text evidence="3">The sequence shown here is derived from an EMBL/GenBank/DDBJ whole genome shotgun (WGS) entry which is preliminary data.</text>
</comment>
<feature type="compositionally biased region" description="Basic and acidic residues" evidence="1">
    <location>
        <begin position="82"/>
        <end position="91"/>
    </location>
</feature>
<evidence type="ECO:0000313" key="3">
    <source>
        <dbReference type="EMBL" id="NXS39211.1"/>
    </source>
</evidence>
<organism evidence="3 4">
    <name type="scientific">Balaeniceps rex</name>
    <name type="common">Shoebill</name>
    <dbReference type="NCBI Taxonomy" id="33584"/>
    <lineage>
        <taxon>Eukaryota</taxon>
        <taxon>Metazoa</taxon>
        <taxon>Chordata</taxon>
        <taxon>Craniata</taxon>
        <taxon>Vertebrata</taxon>
        <taxon>Euteleostomi</taxon>
        <taxon>Archelosauria</taxon>
        <taxon>Archosauria</taxon>
        <taxon>Dinosauria</taxon>
        <taxon>Saurischia</taxon>
        <taxon>Theropoda</taxon>
        <taxon>Coelurosauria</taxon>
        <taxon>Aves</taxon>
        <taxon>Neognathae</taxon>
        <taxon>Neoaves</taxon>
        <taxon>Aequornithes</taxon>
        <taxon>Pelecaniformes</taxon>
        <taxon>Balaenicipitidae</taxon>
        <taxon>Balaeniceps</taxon>
    </lineage>
</organism>
<dbReference type="EMBL" id="VYZW01001462">
    <property type="protein sequence ID" value="NXS39211.1"/>
    <property type="molecule type" value="Genomic_DNA"/>
</dbReference>
<proteinExistence type="predicted"/>
<dbReference type="Pfam" id="PF10382">
    <property type="entry name" value="ZGRF1-like_N"/>
    <property type="match status" value="1"/>
</dbReference>
<protein>
    <submittedName>
        <fullName evidence="3">ZGRF1 protein</fullName>
    </submittedName>
</protein>
<evidence type="ECO:0000256" key="1">
    <source>
        <dbReference type="SAM" id="MobiDB-lite"/>
    </source>
</evidence>